<protein>
    <submittedName>
        <fullName evidence="8">Cytochrome C class I</fullName>
    </submittedName>
</protein>
<proteinExistence type="predicted"/>
<name>N0B763_9HYPH</name>
<dbReference type="InterPro" id="IPR051459">
    <property type="entry name" value="Cytochrome_c-type_DH"/>
</dbReference>
<sequence length="180" mass="19050">MSILKPTSALVLLMCVALAGHAAAQNNPQTPHLGTPMSKTEVAKWDLTVFPDGRGLPPGHGTAKDGRAIYLQKCASCHGDEGQGATAEDLVSGPHPPTADNPSKAIGSYWPYATTIFDFIRRTMPPAAPGSLSSDEIYALTAYLLAANKIIAESDEINALSLPKIKMPNRDGFIPIDAKK</sequence>
<dbReference type="InterPro" id="IPR009056">
    <property type="entry name" value="Cyt_c-like_dom"/>
</dbReference>
<evidence type="ECO:0000313" key="9">
    <source>
        <dbReference type="Proteomes" id="UP000005952"/>
    </source>
</evidence>
<dbReference type="InterPro" id="IPR036909">
    <property type="entry name" value="Cyt_c-like_dom_sf"/>
</dbReference>
<evidence type="ECO:0000256" key="4">
    <source>
        <dbReference type="PROSITE-ProRule" id="PRU00433"/>
    </source>
</evidence>
<feature type="chain" id="PRO_5004105912" evidence="6">
    <location>
        <begin position="25"/>
        <end position="180"/>
    </location>
</feature>
<dbReference type="AlphaFoldDB" id="N0B763"/>
<dbReference type="eggNOG" id="COG3258">
    <property type="taxonomic scope" value="Bacteria"/>
</dbReference>
<evidence type="ECO:0000313" key="8">
    <source>
        <dbReference type="EMBL" id="AGK58062.1"/>
    </source>
</evidence>
<evidence type="ECO:0000256" key="5">
    <source>
        <dbReference type="SAM" id="MobiDB-lite"/>
    </source>
</evidence>
<dbReference type="GO" id="GO:0046872">
    <property type="term" value="F:metal ion binding"/>
    <property type="evidence" value="ECO:0007669"/>
    <property type="project" value="UniProtKB-KW"/>
</dbReference>
<dbReference type="STRING" id="670307.HYPDE_31938"/>
<keyword evidence="1 4" id="KW-0349">Heme</keyword>
<dbReference type="SUPFAM" id="SSF46626">
    <property type="entry name" value="Cytochrome c"/>
    <property type="match status" value="1"/>
</dbReference>
<dbReference type="GO" id="GO:0020037">
    <property type="term" value="F:heme binding"/>
    <property type="evidence" value="ECO:0007669"/>
    <property type="project" value="InterPro"/>
</dbReference>
<dbReference type="Proteomes" id="UP000005952">
    <property type="component" value="Chromosome"/>
</dbReference>
<reference evidence="8 9" key="1">
    <citation type="journal article" date="2013" name="Genome Announc.">
        <title>Genome sequences for three denitrifying bacterial strains isolated from a uranium- and nitrate-contaminated subsurface environment.</title>
        <authorList>
            <person name="Venkatramanan R."/>
            <person name="Prakash O."/>
            <person name="Woyke T."/>
            <person name="Chain P."/>
            <person name="Goodwin L.A."/>
            <person name="Watson D."/>
            <person name="Brooks S."/>
            <person name="Kostka J.E."/>
            <person name="Green S.J."/>
        </authorList>
    </citation>
    <scope>NUCLEOTIDE SEQUENCE [LARGE SCALE GENOMIC DNA]</scope>
    <source>
        <strain evidence="8 9">1NES1</strain>
    </source>
</reference>
<dbReference type="Pfam" id="PF13442">
    <property type="entry name" value="Cytochrome_CBB3"/>
    <property type="match status" value="1"/>
</dbReference>
<dbReference type="EMBL" id="CP005587">
    <property type="protein sequence ID" value="AGK58062.1"/>
    <property type="molecule type" value="Genomic_DNA"/>
</dbReference>
<accession>N0B763</accession>
<evidence type="ECO:0000259" key="7">
    <source>
        <dbReference type="PROSITE" id="PS51007"/>
    </source>
</evidence>
<dbReference type="KEGG" id="hdt:HYPDE_31938"/>
<dbReference type="PROSITE" id="PS51007">
    <property type="entry name" value="CYTC"/>
    <property type="match status" value="1"/>
</dbReference>
<dbReference type="PANTHER" id="PTHR35008">
    <property type="entry name" value="BLL4482 PROTEIN-RELATED"/>
    <property type="match status" value="1"/>
</dbReference>
<evidence type="ECO:0000256" key="1">
    <source>
        <dbReference type="ARBA" id="ARBA00022617"/>
    </source>
</evidence>
<dbReference type="RefSeq" id="WP_015598093.1">
    <property type="nucleotide sequence ID" value="NC_021172.1"/>
</dbReference>
<dbReference type="GO" id="GO:0009055">
    <property type="term" value="F:electron transfer activity"/>
    <property type="evidence" value="ECO:0007669"/>
    <property type="project" value="InterPro"/>
</dbReference>
<dbReference type="HOGENOM" id="CLU_052974_1_1_5"/>
<dbReference type="OrthoDB" id="9779283at2"/>
<feature type="signal peptide" evidence="6">
    <location>
        <begin position="1"/>
        <end position="24"/>
    </location>
</feature>
<evidence type="ECO:0000256" key="6">
    <source>
        <dbReference type="SAM" id="SignalP"/>
    </source>
</evidence>
<keyword evidence="6" id="KW-0732">Signal</keyword>
<gene>
    <name evidence="8" type="ORF">HYPDE_31938</name>
</gene>
<organism evidence="8 9">
    <name type="scientific">Hyphomicrobium denitrificans 1NES1</name>
    <dbReference type="NCBI Taxonomy" id="670307"/>
    <lineage>
        <taxon>Bacteria</taxon>
        <taxon>Pseudomonadati</taxon>
        <taxon>Pseudomonadota</taxon>
        <taxon>Alphaproteobacteria</taxon>
        <taxon>Hyphomicrobiales</taxon>
        <taxon>Hyphomicrobiaceae</taxon>
        <taxon>Hyphomicrobium</taxon>
    </lineage>
</organism>
<feature type="domain" description="Cytochrome c" evidence="7">
    <location>
        <begin position="61"/>
        <end position="148"/>
    </location>
</feature>
<dbReference type="Gene3D" id="1.10.760.10">
    <property type="entry name" value="Cytochrome c-like domain"/>
    <property type="match status" value="1"/>
</dbReference>
<evidence type="ECO:0000256" key="2">
    <source>
        <dbReference type="ARBA" id="ARBA00022723"/>
    </source>
</evidence>
<dbReference type="PANTHER" id="PTHR35008:SF8">
    <property type="entry name" value="ALCOHOL DEHYDROGENASE CYTOCHROME C SUBUNIT"/>
    <property type="match status" value="1"/>
</dbReference>
<evidence type="ECO:0000256" key="3">
    <source>
        <dbReference type="ARBA" id="ARBA00023004"/>
    </source>
</evidence>
<keyword evidence="3 4" id="KW-0408">Iron</keyword>
<keyword evidence="9" id="KW-1185">Reference proteome</keyword>
<feature type="region of interest" description="Disordered" evidence="5">
    <location>
        <begin position="82"/>
        <end position="104"/>
    </location>
</feature>
<keyword evidence="2 4" id="KW-0479">Metal-binding</keyword>